<evidence type="ECO:0008006" key="5">
    <source>
        <dbReference type="Google" id="ProtNLM"/>
    </source>
</evidence>
<dbReference type="RefSeq" id="XP_016261823.1">
    <property type="nucleotide sequence ID" value="XM_016408343.1"/>
</dbReference>
<dbReference type="PANTHER" id="PTHR34598:SF3">
    <property type="entry name" value="OXIDOREDUCTASE AN1597"/>
    <property type="match status" value="1"/>
</dbReference>
<accession>A0A0D2BVZ6</accession>
<dbReference type="PANTHER" id="PTHR34598">
    <property type="entry name" value="BLL6449 PROTEIN"/>
    <property type="match status" value="1"/>
</dbReference>
<dbReference type="AlphaFoldDB" id="A0A0D2BVZ6"/>
<organism evidence="3 4">
    <name type="scientific">Exophiala oligosperma</name>
    <dbReference type="NCBI Taxonomy" id="215243"/>
    <lineage>
        <taxon>Eukaryota</taxon>
        <taxon>Fungi</taxon>
        <taxon>Dikarya</taxon>
        <taxon>Ascomycota</taxon>
        <taxon>Pezizomycotina</taxon>
        <taxon>Eurotiomycetes</taxon>
        <taxon>Chaetothyriomycetidae</taxon>
        <taxon>Chaetothyriales</taxon>
        <taxon>Herpotrichiellaceae</taxon>
        <taxon>Exophiala</taxon>
    </lineage>
</organism>
<gene>
    <name evidence="3" type="ORF">PV06_07150</name>
</gene>
<keyword evidence="4" id="KW-1185">Reference proteome</keyword>
<protein>
    <recommendedName>
        <fullName evidence="5">GA4 desaturase family protein</fullName>
    </recommendedName>
</protein>
<dbReference type="STRING" id="215243.A0A0D2BVZ6"/>
<evidence type="ECO:0000313" key="4">
    <source>
        <dbReference type="Proteomes" id="UP000053342"/>
    </source>
</evidence>
<dbReference type="HOGENOM" id="CLU_042688_2_0_1"/>
<evidence type="ECO:0000313" key="3">
    <source>
        <dbReference type="EMBL" id="KIW41607.1"/>
    </source>
</evidence>
<dbReference type="OrthoDB" id="412788at2759"/>
<comment type="similarity">
    <text evidence="1">Belongs to the asaB hydroxylase/desaturase family.</text>
</comment>
<dbReference type="InterPro" id="IPR044053">
    <property type="entry name" value="AsaB-like"/>
</dbReference>
<feature type="region of interest" description="Disordered" evidence="2">
    <location>
        <begin position="306"/>
        <end position="332"/>
    </location>
</feature>
<sequence length="355" mass="40186">MTSQTQTQTSSVTAPPPPLPTTTTTTTQAISIESVQTTMNFYLDPSQGGHDTFYPGTAAYYRRKFDEQPVTVYNVRGRMSDFSLDIHGFQYLTHKTAVTNLENESITTVMYDEVADILKKATGATKVHTFSHLNRRDSRDAAERKVSTDPLLESDTSAIDLLTPARFVHIDQSRAGAVEVLRDEGSGGPLDADLVRDCMSGRTRWAIINVWRPLDRPSVTKDPLAVCDSRTVEDSDLVTVRATTPRRPETQYSDVTKGDGFDVLYMRHKSPQHQHHHHRQQQQQQWYYLDAQSPDEVLLIKCFDSQPQSRHGGRSSSVRTPHTAFVDPRYSGSPEWDEKVRNSIEIRSLVFWENN</sequence>
<feature type="compositionally biased region" description="Polar residues" evidence="2">
    <location>
        <begin position="306"/>
        <end position="320"/>
    </location>
</feature>
<dbReference type="GO" id="GO:0016491">
    <property type="term" value="F:oxidoreductase activity"/>
    <property type="evidence" value="ECO:0007669"/>
    <property type="project" value="InterPro"/>
</dbReference>
<dbReference type="Proteomes" id="UP000053342">
    <property type="component" value="Unassembled WGS sequence"/>
</dbReference>
<dbReference type="EMBL" id="KN847337">
    <property type="protein sequence ID" value="KIW41607.1"/>
    <property type="molecule type" value="Genomic_DNA"/>
</dbReference>
<name>A0A0D2BVZ6_9EURO</name>
<reference evidence="3 4" key="1">
    <citation type="submission" date="2015-01" db="EMBL/GenBank/DDBJ databases">
        <title>The Genome Sequence of Exophiala oligosperma CBS72588.</title>
        <authorList>
            <consortium name="The Broad Institute Genomics Platform"/>
            <person name="Cuomo C."/>
            <person name="de Hoog S."/>
            <person name="Gorbushina A."/>
            <person name="Stielow B."/>
            <person name="Teixiera M."/>
            <person name="Abouelleil A."/>
            <person name="Chapman S.B."/>
            <person name="Priest M."/>
            <person name="Young S.K."/>
            <person name="Wortman J."/>
            <person name="Nusbaum C."/>
            <person name="Birren B."/>
        </authorList>
    </citation>
    <scope>NUCLEOTIDE SEQUENCE [LARGE SCALE GENOMIC DNA]</scope>
    <source>
        <strain evidence="3 4">CBS 72588</strain>
    </source>
</reference>
<feature type="compositionally biased region" description="Low complexity" evidence="2">
    <location>
        <begin position="1"/>
        <end position="13"/>
    </location>
</feature>
<feature type="region of interest" description="Disordered" evidence="2">
    <location>
        <begin position="1"/>
        <end position="25"/>
    </location>
</feature>
<evidence type="ECO:0000256" key="1">
    <source>
        <dbReference type="ARBA" id="ARBA00023604"/>
    </source>
</evidence>
<dbReference type="GeneID" id="27359224"/>
<evidence type="ECO:0000256" key="2">
    <source>
        <dbReference type="SAM" id="MobiDB-lite"/>
    </source>
</evidence>
<proteinExistence type="inferred from homology"/>
<dbReference type="VEuPathDB" id="FungiDB:PV06_07150"/>
<dbReference type="NCBIfam" id="NF041278">
    <property type="entry name" value="CmcJ_NvfI_EfuI"/>
    <property type="match status" value="1"/>
</dbReference>